<sequence>MKTLKNFLSVFLIFTLLFLVLSILTFNYFYSGVSSSSGGDGLGGFIELVFFAGAFLICLIGSISISSILFLPKASNIIRFIVATLLSVLTVYFVLAYTFLPHIRFW</sequence>
<keyword evidence="1" id="KW-0812">Transmembrane</keyword>
<reference evidence="2 3" key="1">
    <citation type="submission" date="2014-04" db="EMBL/GenBank/DDBJ databases">
        <title>Aquimarina sp. 22II-S11-z7 Genome Sequencing.</title>
        <authorList>
            <person name="Lai Q."/>
        </authorList>
    </citation>
    <scope>NUCLEOTIDE SEQUENCE [LARGE SCALE GENOMIC DNA]</scope>
    <source>
        <strain evidence="2 3">22II-S11-z7</strain>
    </source>
</reference>
<dbReference type="STRING" id="1317122.ATO12_10350"/>
<comment type="caution">
    <text evidence="2">The sequence shown here is derived from an EMBL/GenBank/DDBJ whole genome shotgun (WGS) entry which is preliminary data.</text>
</comment>
<dbReference type="EMBL" id="AQRA01000002">
    <property type="protein sequence ID" value="EZH75116.1"/>
    <property type="molecule type" value="Genomic_DNA"/>
</dbReference>
<feature type="transmembrane region" description="Helical" evidence="1">
    <location>
        <begin position="7"/>
        <end position="30"/>
    </location>
</feature>
<keyword evidence="1" id="KW-1133">Transmembrane helix</keyword>
<feature type="transmembrane region" description="Helical" evidence="1">
    <location>
        <begin position="78"/>
        <end position="100"/>
    </location>
</feature>
<dbReference type="RefSeq" id="WP_034240287.1">
    <property type="nucleotide sequence ID" value="NZ_AQRA01000002.1"/>
</dbReference>
<keyword evidence="3" id="KW-1185">Reference proteome</keyword>
<protein>
    <submittedName>
        <fullName evidence="2">Uncharacterized protein</fullName>
    </submittedName>
</protein>
<dbReference type="Proteomes" id="UP000023541">
    <property type="component" value="Unassembled WGS sequence"/>
</dbReference>
<evidence type="ECO:0000313" key="2">
    <source>
        <dbReference type="EMBL" id="EZH75116.1"/>
    </source>
</evidence>
<dbReference type="OrthoDB" id="9969763at2"/>
<dbReference type="AlphaFoldDB" id="A0A023BYH8"/>
<accession>A0A023BYH8</accession>
<proteinExistence type="predicted"/>
<evidence type="ECO:0000256" key="1">
    <source>
        <dbReference type="SAM" id="Phobius"/>
    </source>
</evidence>
<evidence type="ECO:0000313" key="3">
    <source>
        <dbReference type="Proteomes" id="UP000023541"/>
    </source>
</evidence>
<keyword evidence="1" id="KW-0472">Membrane</keyword>
<feature type="transmembrane region" description="Helical" evidence="1">
    <location>
        <begin position="50"/>
        <end position="71"/>
    </location>
</feature>
<name>A0A023BYH8_9FLAO</name>
<organism evidence="2 3">
    <name type="scientific">Aquimarina atlantica</name>
    <dbReference type="NCBI Taxonomy" id="1317122"/>
    <lineage>
        <taxon>Bacteria</taxon>
        <taxon>Pseudomonadati</taxon>
        <taxon>Bacteroidota</taxon>
        <taxon>Flavobacteriia</taxon>
        <taxon>Flavobacteriales</taxon>
        <taxon>Flavobacteriaceae</taxon>
        <taxon>Aquimarina</taxon>
    </lineage>
</organism>
<gene>
    <name evidence="2" type="ORF">ATO12_10350</name>
</gene>